<dbReference type="EMBL" id="JALBUF010000014">
    <property type="protein sequence ID" value="MCI0184457.1"/>
    <property type="molecule type" value="Genomic_DNA"/>
</dbReference>
<organism evidence="6 7">
    <name type="scientific">Sulfoacidibacillus ferrooxidans</name>
    <dbReference type="NCBI Taxonomy" id="2005001"/>
    <lineage>
        <taxon>Bacteria</taxon>
        <taxon>Bacillati</taxon>
        <taxon>Bacillota</taxon>
        <taxon>Bacilli</taxon>
        <taxon>Bacillales</taxon>
        <taxon>Alicyclobacillaceae</taxon>
        <taxon>Sulfoacidibacillus</taxon>
    </lineage>
</organism>
<name>A0A9X1VB56_9BACL</name>
<dbReference type="GO" id="GO:0016020">
    <property type="term" value="C:membrane"/>
    <property type="evidence" value="ECO:0007669"/>
    <property type="project" value="UniProtKB-SubCell"/>
</dbReference>
<protein>
    <recommendedName>
        <fullName evidence="8">DoxX family protein</fullName>
    </recommendedName>
</protein>
<evidence type="ECO:0000313" key="6">
    <source>
        <dbReference type="EMBL" id="MCI0184457.1"/>
    </source>
</evidence>
<keyword evidence="3 5" id="KW-1133">Transmembrane helix</keyword>
<evidence type="ECO:0000256" key="5">
    <source>
        <dbReference type="SAM" id="Phobius"/>
    </source>
</evidence>
<dbReference type="AlphaFoldDB" id="A0A9X1VB56"/>
<evidence type="ECO:0000313" key="7">
    <source>
        <dbReference type="Proteomes" id="UP001139263"/>
    </source>
</evidence>
<dbReference type="Pfam" id="PF07681">
    <property type="entry name" value="DoxX"/>
    <property type="match status" value="1"/>
</dbReference>
<keyword evidence="4 5" id="KW-0472">Membrane</keyword>
<proteinExistence type="predicted"/>
<sequence length="70" mass="7690">MSSTSRYAPIIIRLVLGITFIIHGFLKLSQPTGFVKYFAHIAVPVLRLIEFLGGISLIVGIDSKISPCFL</sequence>
<feature type="transmembrane region" description="Helical" evidence="5">
    <location>
        <begin position="38"/>
        <end position="61"/>
    </location>
</feature>
<evidence type="ECO:0000256" key="4">
    <source>
        <dbReference type="ARBA" id="ARBA00023136"/>
    </source>
</evidence>
<evidence type="ECO:0000256" key="2">
    <source>
        <dbReference type="ARBA" id="ARBA00022692"/>
    </source>
</evidence>
<keyword evidence="7" id="KW-1185">Reference proteome</keyword>
<reference evidence="6" key="1">
    <citation type="submission" date="2022-03" db="EMBL/GenBank/DDBJ databases">
        <title>Draft Genome Sequence of Firmicute Strain S0AB, a Heterotrophic Iron/Sulfur-Oxidizing Extreme Acidophile.</title>
        <authorList>
            <person name="Vergara E."/>
            <person name="Pakostova E."/>
            <person name="Johnson D.B."/>
            <person name="Holmes D.S."/>
        </authorList>
    </citation>
    <scope>NUCLEOTIDE SEQUENCE</scope>
    <source>
        <strain evidence="6">S0AB</strain>
    </source>
</reference>
<dbReference type="Proteomes" id="UP001139263">
    <property type="component" value="Unassembled WGS sequence"/>
</dbReference>
<comment type="caution">
    <text evidence="6">The sequence shown here is derived from an EMBL/GenBank/DDBJ whole genome shotgun (WGS) entry which is preliminary data.</text>
</comment>
<keyword evidence="2 5" id="KW-0812">Transmembrane</keyword>
<accession>A0A9X1VB56</accession>
<comment type="subcellular location">
    <subcellularLocation>
        <location evidence="1">Membrane</location>
        <topology evidence="1">Multi-pass membrane protein</topology>
    </subcellularLocation>
</comment>
<feature type="transmembrane region" description="Helical" evidence="5">
    <location>
        <begin position="7"/>
        <end position="26"/>
    </location>
</feature>
<dbReference type="InterPro" id="IPR032808">
    <property type="entry name" value="DoxX"/>
</dbReference>
<evidence type="ECO:0008006" key="8">
    <source>
        <dbReference type="Google" id="ProtNLM"/>
    </source>
</evidence>
<evidence type="ECO:0000256" key="1">
    <source>
        <dbReference type="ARBA" id="ARBA00004141"/>
    </source>
</evidence>
<evidence type="ECO:0000256" key="3">
    <source>
        <dbReference type="ARBA" id="ARBA00022989"/>
    </source>
</evidence>
<dbReference type="RefSeq" id="WP_419723403.1">
    <property type="nucleotide sequence ID" value="NZ_JALBUF010000014.1"/>
</dbReference>
<gene>
    <name evidence="6" type="ORF">MM817_02754</name>
</gene>